<dbReference type="Pfam" id="PF04321">
    <property type="entry name" value="RmlD_sub_bind"/>
    <property type="match status" value="1"/>
</dbReference>
<keyword evidence="9" id="KW-1185">Reference proteome</keyword>
<dbReference type="NCBIfam" id="TIGR01214">
    <property type="entry name" value="rmlD"/>
    <property type="match status" value="1"/>
</dbReference>
<dbReference type="InterPro" id="IPR029903">
    <property type="entry name" value="RmlD-like-bd"/>
</dbReference>
<comment type="similarity">
    <text evidence="2 6">Belongs to the dTDP-4-dehydrorhamnose reductase family.</text>
</comment>
<gene>
    <name evidence="8" type="ORF">HNP52_002865</name>
</gene>
<dbReference type="EMBL" id="JACHLN010000002">
    <property type="protein sequence ID" value="MBB4839796.1"/>
    <property type="molecule type" value="Genomic_DNA"/>
</dbReference>
<evidence type="ECO:0000256" key="1">
    <source>
        <dbReference type="ARBA" id="ARBA00004781"/>
    </source>
</evidence>
<evidence type="ECO:0000313" key="8">
    <source>
        <dbReference type="EMBL" id="MBB4839796.1"/>
    </source>
</evidence>
<feature type="domain" description="RmlD-like substrate binding" evidence="7">
    <location>
        <begin position="1"/>
        <end position="289"/>
    </location>
</feature>
<proteinExistence type="inferred from homology"/>
<dbReference type="AlphaFoldDB" id="A0A7W7K338"/>
<reference evidence="8 9" key="1">
    <citation type="submission" date="2020-08" db="EMBL/GenBank/DDBJ databases">
        <title>Functional genomics of gut bacteria from endangered species of beetles.</title>
        <authorList>
            <person name="Carlos-Shanley C."/>
        </authorList>
    </citation>
    <scope>NUCLEOTIDE SEQUENCE [LARGE SCALE GENOMIC DNA]</scope>
    <source>
        <strain evidence="8 9">S00224</strain>
    </source>
</reference>
<protein>
    <recommendedName>
        <fullName evidence="4 6">dTDP-4-dehydrorhamnose reductase</fullName>
        <ecNumber evidence="3 6">1.1.1.133</ecNumber>
    </recommendedName>
</protein>
<comment type="caution">
    <text evidence="8">The sequence shown here is derived from an EMBL/GenBank/DDBJ whole genome shotgun (WGS) entry which is preliminary data.</text>
</comment>
<dbReference type="Gene3D" id="3.90.25.10">
    <property type="entry name" value="UDP-galactose 4-epimerase, domain 1"/>
    <property type="match status" value="1"/>
</dbReference>
<dbReference type="SUPFAM" id="SSF51735">
    <property type="entry name" value="NAD(P)-binding Rossmann-fold domains"/>
    <property type="match status" value="1"/>
</dbReference>
<evidence type="ECO:0000256" key="5">
    <source>
        <dbReference type="ARBA" id="ARBA00048200"/>
    </source>
</evidence>
<dbReference type="GO" id="GO:0019305">
    <property type="term" value="P:dTDP-rhamnose biosynthetic process"/>
    <property type="evidence" value="ECO:0007669"/>
    <property type="project" value="UniProtKB-UniPathway"/>
</dbReference>
<name>A0A7W7K338_9SPHN</name>
<dbReference type="GO" id="GO:0008831">
    <property type="term" value="F:dTDP-4-dehydrorhamnose reductase activity"/>
    <property type="evidence" value="ECO:0007669"/>
    <property type="project" value="UniProtKB-EC"/>
</dbReference>
<keyword evidence="6 8" id="KW-0560">Oxidoreductase</keyword>
<dbReference type="PANTHER" id="PTHR10491:SF4">
    <property type="entry name" value="METHIONINE ADENOSYLTRANSFERASE 2 SUBUNIT BETA"/>
    <property type="match status" value="1"/>
</dbReference>
<dbReference type="InterPro" id="IPR005913">
    <property type="entry name" value="dTDP_dehydrorham_reduct"/>
</dbReference>
<dbReference type="UniPathway" id="UPA00124"/>
<comment type="catalytic activity">
    <reaction evidence="5 6">
        <text>dTDP-beta-L-rhamnose + NADP(+) = dTDP-4-dehydro-beta-L-rhamnose + NADPH + H(+)</text>
        <dbReference type="Rhea" id="RHEA:21796"/>
        <dbReference type="ChEBI" id="CHEBI:15378"/>
        <dbReference type="ChEBI" id="CHEBI:57510"/>
        <dbReference type="ChEBI" id="CHEBI:57783"/>
        <dbReference type="ChEBI" id="CHEBI:58349"/>
        <dbReference type="ChEBI" id="CHEBI:62830"/>
        <dbReference type="EC" id="1.1.1.133"/>
    </reaction>
</comment>
<dbReference type="Gene3D" id="3.40.50.720">
    <property type="entry name" value="NAD(P)-binding Rossmann-like Domain"/>
    <property type="match status" value="1"/>
</dbReference>
<evidence type="ECO:0000256" key="3">
    <source>
        <dbReference type="ARBA" id="ARBA00012929"/>
    </source>
</evidence>
<dbReference type="GO" id="GO:0005829">
    <property type="term" value="C:cytosol"/>
    <property type="evidence" value="ECO:0007669"/>
    <property type="project" value="TreeGrafter"/>
</dbReference>
<evidence type="ECO:0000259" key="7">
    <source>
        <dbReference type="Pfam" id="PF04321"/>
    </source>
</evidence>
<comment type="cofactor">
    <cofactor evidence="6">
        <name>Mg(2+)</name>
        <dbReference type="ChEBI" id="CHEBI:18420"/>
    </cofactor>
    <text evidence="6">Binds 1 Mg(2+) ion per monomer.</text>
</comment>
<comment type="pathway">
    <text evidence="1 6">Carbohydrate biosynthesis; dTDP-L-rhamnose biosynthesis.</text>
</comment>
<dbReference type="PANTHER" id="PTHR10491">
    <property type="entry name" value="DTDP-4-DEHYDRORHAMNOSE REDUCTASE"/>
    <property type="match status" value="1"/>
</dbReference>
<dbReference type="Proteomes" id="UP000575241">
    <property type="component" value="Unassembled WGS sequence"/>
</dbReference>
<dbReference type="CDD" id="cd05254">
    <property type="entry name" value="dTDP_HR_like_SDR_e"/>
    <property type="match status" value="1"/>
</dbReference>
<evidence type="ECO:0000256" key="6">
    <source>
        <dbReference type="RuleBase" id="RU364082"/>
    </source>
</evidence>
<dbReference type="RefSeq" id="WP_184168185.1">
    <property type="nucleotide sequence ID" value="NZ_JACHLN010000002.1"/>
</dbReference>
<keyword evidence="6" id="KW-0521">NADP</keyword>
<evidence type="ECO:0000256" key="2">
    <source>
        <dbReference type="ARBA" id="ARBA00010944"/>
    </source>
</evidence>
<dbReference type="EC" id="1.1.1.133" evidence="3 6"/>
<dbReference type="InterPro" id="IPR036291">
    <property type="entry name" value="NAD(P)-bd_dom_sf"/>
</dbReference>
<evidence type="ECO:0000313" key="9">
    <source>
        <dbReference type="Proteomes" id="UP000575241"/>
    </source>
</evidence>
<accession>A0A7W7K338</accession>
<comment type="function">
    <text evidence="6">Catalyzes the reduction of dTDP-6-deoxy-L-lyxo-4-hexulose to yield dTDP-L-rhamnose.</text>
</comment>
<sequence>MRILVTGRDGQVARSLAERAPAQHDVIFVQRPELDLADFDTIHRVIEAERPDLIFNVAAYTAVDKAESEPALAMAVNGTAPGVLARAAAEIGAGIVHLSTDYVFDGTLDRPYLETDPVSPINVYGETKLAGEQAVAASGARYAILRTAWVYSPFGRNFVKTILALAAQRDELTIVNDQWGCPTSAFDIADALFRIADRWAVDPQHGADAIYHLAGGGETNWAEFAREILAMSIAHGGKDAEVRGIPATDYPTPARRPSNSRLDSRRFAQLFGYVAPEWRASLAPVVRRLLA</sequence>
<organism evidence="8 9">
    <name type="scientific">Sphingomonas kyeonggiensis</name>
    <dbReference type="NCBI Taxonomy" id="1268553"/>
    <lineage>
        <taxon>Bacteria</taxon>
        <taxon>Pseudomonadati</taxon>
        <taxon>Pseudomonadota</taxon>
        <taxon>Alphaproteobacteria</taxon>
        <taxon>Sphingomonadales</taxon>
        <taxon>Sphingomonadaceae</taxon>
        <taxon>Sphingomonas</taxon>
    </lineage>
</organism>
<evidence type="ECO:0000256" key="4">
    <source>
        <dbReference type="ARBA" id="ARBA00017099"/>
    </source>
</evidence>